<feature type="compositionally biased region" description="Acidic residues" evidence="1">
    <location>
        <begin position="338"/>
        <end position="353"/>
    </location>
</feature>
<feature type="domain" description="Nitrogen regulatory protein areA GATA-like" evidence="2">
    <location>
        <begin position="46"/>
        <end position="73"/>
    </location>
</feature>
<feature type="compositionally biased region" description="Low complexity" evidence="1">
    <location>
        <begin position="257"/>
        <end position="271"/>
    </location>
</feature>
<dbReference type="PANTHER" id="PTHR28051:SF1">
    <property type="entry name" value="PROTEIN MTL1-RELATED"/>
    <property type="match status" value="1"/>
</dbReference>
<feature type="compositionally biased region" description="Polar residues" evidence="1">
    <location>
        <begin position="227"/>
        <end position="239"/>
    </location>
</feature>
<organism evidence="3 4">
    <name type="scientific">Armillaria novae-zelandiae</name>
    <dbReference type="NCBI Taxonomy" id="153914"/>
    <lineage>
        <taxon>Eukaryota</taxon>
        <taxon>Fungi</taxon>
        <taxon>Dikarya</taxon>
        <taxon>Basidiomycota</taxon>
        <taxon>Agaricomycotina</taxon>
        <taxon>Agaricomycetes</taxon>
        <taxon>Agaricomycetidae</taxon>
        <taxon>Agaricales</taxon>
        <taxon>Marasmiineae</taxon>
        <taxon>Physalacriaceae</taxon>
        <taxon>Armillaria</taxon>
    </lineage>
</organism>
<feature type="compositionally biased region" description="Polar residues" evidence="1">
    <location>
        <begin position="173"/>
        <end position="183"/>
    </location>
</feature>
<dbReference type="GO" id="GO:0007039">
    <property type="term" value="P:protein catabolic process in the vacuole"/>
    <property type="evidence" value="ECO:0007669"/>
    <property type="project" value="TreeGrafter"/>
</dbReference>
<dbReference type="GO" id="GO:0005773">
    <property type="term" value="C:vacuole"/>
    <property type="evidence" value="ECO:0007669"/>
    <property type="project" value="GOC"/>
</dbReference>
<feature type="compositionally biased region" description="Basic and acidic residues" evidence="1">
    <location>
        <begin position="189"/>
        <end position="210"/>
    </location>
</feature>
<feature type="region of interest" description="Disordered" evidence="1">
    <location>
        <begin position="107"/>
        <end position="130"/>
    </location>
</feature>
<reference evidence="3" key="1">
    <citation type="submission" date="2023-06" db="EMBL/GenBank/DDBJ databases">
        <authorList>
            <consortium name="Lawrence Berkeley National Laboratory"/>
            <person name="Ahrendt S."/>
            <person name="Sahu N."/>
            <person name="Indic B."/>
            <person name="Wong-Bajracharya J."/>
            <person name="Merenyi Z."/>
            <person name="Ke H.-M."/>
            <person name="Monk M."/>
            <person name="Kocsube S."/>
            <person name="Drula E."/>
            <person name="Lipzen A."/>
            <person name="Balint B."/>
            <person name="Henrissat B."/>
            <person name="Andreopoulos B."/>
            <person name="Martin F.M."/>
            <person name="Harder C.B."/>
            <person name="Rigling D."/>
            <person name="Ford K.L."/>
            <person name="Foster G.D."/>
            <person name="Pangilinan J."/>
            <person name="Papanicolaou A."/>
            <person name="Barry K."/>
            <person name="LaButti K."/>
            <person name="Viragh M."/>
            <person name="Koriabine M."/>
            <person name="Yan M."/>
            <person name="Riley R."/>
            <person name="Champramary S."/>
            <person name="Plett K.L."/>
            <person name="Tsai I.J."/>
            <person name="Slot J."/>
            <person name="Sipos G."/>
            <person name="Plett J."/>
            <person name="Nagy L.G."/>
            <person name="Grigoriev I.V."/>
        </authorList>
    </citation>
    <scope>NUCLEOTIDE SEQUENCE</scope>
    <source>
        <strain evidence="3">ICMP 16352</strain>
    </source>
</reference>
<comment type="caution">
    <text evidence="3">The sequence shown here is derived from an EMBL/GenBank/DDBJ whole genome shotgun (WGS) entry which is preliminary data.</text>
</comment>
<feature type="region of interest" description="Disordered" evidence="1">
    <location>
        <begin position="144"/>
        <end position="283"/>
    </location>
</feature>
<evidence type="ECO:0000313" key="4">
    <source>
        <dbReference type="Proteomes" id="UP001175227"/>
    </source>
</evidence>
<feature type="compositionally biased region" description="Basic and acidic residues" evidence="1">
    <location>
        <begin position="300"/>
        <end position="309"/>
    </location>
</feature>
<protein>
    <recommendedName>
        <fullName evidence="2">Nitrogen regulatory protein areA GATA-like domain-containing protein</fullName>
    </recommendedName>
</protein>
<name>A0AA39PT93_9AGAR</name>
<gene>
    <name evidence="3" type="ORF">IW261DRAFT_402843</name>
</gene>
<feature type="compositionally biased region" description="Polar residues" evidence="1">
    <location>
        <begin position="152"/>
        <end position="165"/>
    </location>
</feature>
<accession>A0AA39PT93</accession>
<evidence type="ECO:0000313" key="3">
    <source>
        <dbReference type="EMBL" id="KAK0489214.1"/>
    </source>
</evidence>
<feature type="region of interest" description="Disordered" evidence="1">
    <location>
        <begin position="300"/>
        <end position="353"/>
    </location>
</feature>
<dbReference type="PANTHER" id="PTHR28051">
    <property type="entry name" value="PROTEIN MTL1-RELATED"/>
    <property type="match status" value="1"/>
</dbReference>
<dbReference type="Pfam" id="PF08550">
    <property type="entry name" value="GATA_AreA"/>
    <property type="match status" value="1"/>
</dbReference>
<proteinExistence type="predicted"/>
<dbReference type="InterPro" id="IPR013860">
    <property type="entry name" value="AreA_GATA"/>
</dbReference>
<sequence length="353" mass="39348">MANYLPVLLVSVSTNATPDDSALSTLPRGQVDYLSHDWQEEDVWKSWRNMTRQKNEIANGMRLENASWRTWWKQRNKLKTVSPETLNWLKDSDVTWLYGPLHTAVEWAPPPRKSTVTPNDHLDLSSPKHKPILKHRNLSEFLTSDLPHSPAFSPSDSDSEQSANQQHRHSESQTDVSVGNQSRPPLGHTKSDTHITRWGPDRAFRNDSPPRVDPPPAASAEDRPSGSLRSSSHAYSGTDLNGYFQAHLRSSDNSPHSGSDANTSANTNSSSLQTQAQSKKKQKHITFNTFVEQCIAIDKPKSSRAEKVKKGSVSLPTGSRSGWDGRTGAKGVNWQMNYEEDDDDDDEEGDEGG</sequence>
<dbReference type="AlphaFoldDB" id="A0AA39PT93"/>
<keyword evidence="4" id="KW-1185">Reference proteome</keyword>
<dbReference type="EMBL" id="JAUEPR010000002">
    <property type="protein sequence ID" value="KAK0489214.1"/>
    <property type="molecule type" value="Genomic_DNA"/>
</dbReference>
<dbReference type="InterPro" id="IPR052292">
    <property type="entry name" value="Glucose_repression_reg"/>
</dbReference>
<evidence type="ECO:0000256" key="1">
    <source>
        <dbReference type="SAM" id="MobiDB-lite"/>
    </source>
</evidence>
<dbReference type="GO" id="GO:0042149">
    <property type="term" value="P:cellular response to glucose starvation"/>
    <property type="evidence" value="ECO:0007669"/>
    <property type="project" value="TreeGrafter"/>
</dbReference>
<evidence type="ECO:0000259" key="2">
    <source>
        <dbReference type="Pfam" id="PF08550"/>
    </source>
</evidence>
<dbReference type="Proteomes" id="UP001175227">
    <property type="component" value="Unassembled WGS sequence"/>
</dbReference>